<protein>
    <submittedName>
        <fullName evidence="9">Leucine-rich repeat serine/threonine-protein kinase 2</fullName>
    </submittedName>
</protein>
<dbReference type="EMBL" id="JAGDFM010000966">
    <property type="protein sequence ID" value="KAG7375710.1"/>
    <property type="molecule type" value="Genomic_DNA"/>
</dbReference>
<keyword evidence="4 7" id="KW-0067">ATP-binding</keyword>
<evidence type="ECO:0000256" key="3">
    <source>
        <dbReference type="ARBA" id="ARBA00022741"/>
    </source>
</evidence>
<evidence type="ECO:0000313" key="10">
    <source>
        <dbReference type="Proteomes" id="UP000694044"/>
    </source>
</evidence>
<name>A0A8T1V5Z8_9STRA</name>
<dbReference type="PANTHER" id="PTHR24173:SF74">
    <property type="entry name" value="ANKYRIN REPEAT DOMAIN-CONTAINING PROTEIN 16"/>
    <property type="match status" value="1"/>
</dbReference>
<keyword evidence="9" id="KW-0418">Kinase</keyword>
<reference evidence="9" key="1">
    <citation type="submission" date="2021-02" db="EMBL/GenBank/DDBJ databases">
        <authorList>
            <person name="Palmer J.M."/>
        </authorList>
    </citation>
    <scope>NUCLEOTIDE SEQUENCE</scope>
    <source>
        <strain evidence="9">SCRP734</strain>
    </source>
</reference>
<feature type="repeat" description="ANK" evidence="6">
    <location>
        <begin position="321"/>
        <end position="354"/>
    </location>
</feature>
<feature type="domain" description="Protein kinase" evidence="8">
    <location>
        <begin position="1121"/>
        <end position="1402"/>
    </location>
</feature>
<evidence type="ECO:0000256" key="2">
    <source>
        <dbReference type="ARBA" id="ARBA00022737"/>
    </source>
</evidence>
<organism evidence="9 10">
    <name type="scientific">Phytophthora pseudosyringae</name>
    <dbReference type="NCBI Taxonomy" id="221518"/>
    <lineage>
        <taxon>Eukaryota</taxon>
        <taxon>Sar</taxon>
        <taxon>Stramenopiles</taxon>
        <taxon>Oomycota</taxon>
        <taxon>Peronosporomycetes</taxon>
        <taxon>Peronosporales</taxon>
        <taxon>Peronosporaceae</taxon>
        <taxon>Phytophthora</taxon>
    </lineage>
</organism>
<evidence type="ECO:0000256" key="4">
    <source>
        <dbReference type="ARBA" id="ARBA00022840"/>
    </source>
</evidence>
<dbReference type="PROSITE" id="PS50088">
    <property type="entry name" value="ANK_REPEAT"/>
    <property type="match status" value="2"/>
</dbReference>
<dbReference type="OrthoDB" id="111909at2759"/>
<dbReference type="PROSITE" id="PS00107">
    <property type="entry name" value="PROTEIN_KINASE_ATP"/>
    <property type="match status" value="1"/>
</dbReference>
<dbReference type="GO" id="GO:0005524">
    <property type="term" value="F:ATP binding"/>
    <property type="evidence" value="ECO:0007669"/>
    <property type="project" value="UniProtKB-UniRule"/>
</dbReference>
<evidence type="ECO:0000256" key="6">
    <source>
        <dbReference type="PROSITE-ProRule" id="PRU00023"/>
    </source>
</evidence>
<evidence type="ECO:0000259" key="8">
    <source>
        <dbReference type="PROSITE" id="PS50011"/>
    </source>
</evidence>
<evidence type="ECO:0000256" key="5">
    <source>
        <dbReference type="ARBA" id="ARBA00023043"/>
    </source>
</evidence>
<sequence>MARRFVRKGATDEQMHKELRRAARRGDIGTFQRLVQDYDYDVNAVAKTGATALMVAAERGHLAFVRYLAGKCEADVNITDEDGDTALMKAVEKGNCRVVRYLAGDCNADVYITNLGGYSALTKAAAKGQMDIVRYLAGECVASSSTLHEYGVCPATIAAEYGHIDVVRYLFEECGVDVNATSTTGCTAVMKAAECGHGDTVRCLAEEYRAALDIPDERGTTALIAAAANGHLGIVEYLAGNVGVDVNASSNTGTTVLMAAAARGHSNIVHCLLAGDYGVDLEATDENDSTLLMVAAGGGSVEVVRHLAEECGAEINATNIYGLTALMIAAQFGHFEIVRYLAADCGADVNISNISGSTALMVAAQYGHIGIIQYLERAADTNATTTTGATALILSSAEGHVDVVRYLVAKCGSGVNDTDKYGDTALMKAAAGGHIDCVRCIALEFRAHVNGVDKYGDSALMKAAAGGYVDVLRCLVSECRADVNATNNTRSTALMLAAAKGHSNVARYLAAECWADVNCTNLSGTTALMIAAQYGHVDIVQCLKEFGADVNATNRTGTTALMIAAHYGHLDVARFITSHCGADVNMINGDGYTATRIAAEHGYQEIQRVFTPFVMVEHPKVGIVHVPSRDVLSDQTSSWSIPPSEIALIEFVESGNIGGEYRAKWLDADAAVKLFIPDASSLAAFENELQLWHQLRHPNVIKMYGACDASPLLLQFFVFEYADNGSLLEYVTSRLSTNQKTWSFLHQAALGLEYLHERGIIHGDLRCRSILIGSDGLAKLANFGRSDGSQSFELPEKSARVGSMRWQSPEVLEGGPRSFASDVYSLGMCILEAMTKKMPWANEGIDYKVRTLKKNWAPENSEHEDGAPMCLTRDARRLVWAMCCRNPDKRATLSAIVDELDHIASKASAAQSENTSTFDNVKCGKMKELWLDLQMRIENCTNDLCRQHFDELKQIRERIQESLQPITMLDQFHTLIRDFRQSITMSREQSLVQQLSATRATTASVIAFRRRLRALWTALGESADAARVREIQWEKQRRQQIEIFVSEASKTYLVLEELKSQEERLAFAARIKIEIGHPSKYTAGQLSLLQKAYEDIVSRLETNNLSILTPEWFIPWYELIVDQYNALGHGGFGSVFRAKWLNSDVVVKHLIGSGSEIDMSSSMSYFSSVQPPGAVNTKRVEVMEMFRREVAIWFGFSHPHVIRLFGACHVGRPFFVCEYATNGTLVSYLRNHPQALWSQLHEAALGVQYLHARGVVHGDLKGNNIVIGSDKKAKVTDFGLSSIISDESKSRISCAAHWVAPECFAGEDARPTFASDIYSLGMCIVEALRVAEPTRTASDLLRGLPWGVVGNDVVRYHVKRGKLPPRPAKCAYAQWQLVQRMCAFEPEKRLKISTVVDELAAMANNLPNTLAGIRTEASVILENVHFVIAAARRLFSRLQDDNQEVAAREGKVDALYSSLWDRLEQVYYHIRDIRDTLNYGSRTTFCCLVADANDSTKRLQDKARTLVSLAETALQCYALHRRLDKYVEANFLSPAYLNPGLSAASEKTKVPFGKRVLSM</sequence>
<dbReference type="PANTHER" id="PTHR24173">
    <property type="entry name" value="ANKYRIN REPEAT CONTAINING"/>
    <property type="match status" value="1"/>
</dbReference>
<feature type="repeat" description="ANK" evidence="6">
    <location>
        <begin position="523"/>
        <end position="555"/>
    </location>
</feature>
<keyword evidence="2" id="KW-0677">Repeat</keyword>
<keyword evidence="5 6" id="KW-0040">ANK repeat</keyword>
<dbReference type="InterPro" id="IPR008271">
    <property type="entry name" value="Ser/Thr_kinase_AS"/>
</dbReference>
<dbReference type="Pfam" id="PF00069">
    <property type="entry name" value="Pkinase"/>
    <property type="match status" value="1"/>
</dbReference>
<keyword evidence="1" id="KW-0723">Serine/threonine-protein kinase</keyword>
<dbReference type="SMART" id="SM00220">
    <property type="entry name" value="S_TKc"/>
    <property type="match status" value="2"/>
</dbReference>
<dbReference type="Proteomes" id="UP000694044">
    <property type="component" value="Unassembled WGS sequence"/>
</dbReference>
<evidence type="ECO:0000313" key="9">
    <source>
        <dbReference type="EMBL" id="KAG7375710.1"/>
    </source>
</evidence>
<accession>A0A8T1V5Z8</accession>
<dbReference type="GO" id="GO:0004674">
    <property type="term" value="F:protein serine/threonine kinase activity"/>
    <property type="evidence" value="ECO:0007669"/>
    <property type="project" value="UniProtKB-KW"/>
</dbReference>
<gene>
    <name evidence="9" type="primary">LRRK2_34</name>
    <name evidence="9" type="ORF">PHYPSEUDO_015467</name>
</gene>
<keyword evidence="9" id="KW-0808">Transferase</keyword>
<proteinExistence type="predicted"/>
<dbReference type="Pfam" id="PF12796">
    <property type="entry name" value="Ank_2"/>
    <property type="match status" value="5"/>
</dbReference>
<dbReference type="SMART" id="SM00248">
    <property type="entry name" value="ANK"/>
    <property type="match status" value="16"/>
</dbReference>
<dbReference type="Pfam" id="PF00023">
    <property type="entry name" value="Ank"/>
    <property type="match status" value="1"/>
</dbReference>
<evidence type="ECO:0000256" key="7">
    <source>
        <dbReference type="PROSITE-ProRule" id="PRU10141"/>
    </source>
</evidence>
<dbReference type="InterPro" id="IPR017441">
    <property type="entry name" value="Protein_kinase_ATP_BS"/>
</dbReference>
<dbReference type="PROSITE" id="PS50297">
    <property type="entry name" value="ANK_REP_REGION"/>
    <property type="match status" value="2"/>
</dbReference>
<comment type="caution">
    <text evidence="9">The sequence shown here is derived from an EMBL/GenBank/DDBJ whole genome shotgun (WGS) entry which is preliminary data.</text>
</comment>
<evidence type="ECO:0000256" key="1">
    <source>
        <dbReference type="ARBA" id="ARBA00022527"/>
    </source>
</evidence>
<dbReference type="PROSITE" id="PS00108">
    <property type="entry name" value="PROTEIN_KINASE_ST"/>
    <property type="match status" value="1"/>
</dbReference>
<keyword evidence="10" id="KW-1185">Reference proteome</keyword>
<dbReference type="InterPro" id="IPR001245">
    <property type="entry name" value="Ser-Thr/Tyr_kinase_cat_dom"/>
</dbReference>
<dbReference type="InterPro" id="IPR000719">
    <property type="entry name" value="Prot_kinase_dom"/>
</dbReference>
<keyword evidence="3 7" id="KW-0547">Nucleotide-binding</keyword>
<dbReference type="InterPro" id="IPR002110">
    <property type="entry name" value="Ankyrin_rpt"/>
</dbReference>
<dbReference type="PROSITE" id="PS50011">
    <property type="entry name" value="PROTEIN_KINASE_DOM"/>
    <property type="match status" value="2"/>
</dbReference>
<dbReference type="Pfam" id="PF07714">
    <property type="entry name" value="PK_Tyr_Ser-Thr"/>
    <property type="match status" value="1"/>
</dbReference>
<feature type="domain" description="Protein kinase" evidence="8">
    <location>
        <begin position="646"/>
        <end position="905"/>
    </location>
</feature>
<feature type="binding site" evidence="7">
    <location>
        <position position="1148"/>
    </location>
    <ligand>
        <name>ATP</name>
        <dbReference type="ChEBI" id="CHEBI:30616"/>
    </ligand>
</feature>